<dbReference type="InterPro" id="IPR011012">
    <property type="entry name" value="Longin-like_dom_sf"/>
</dbReference>
<dbReference type="InterPro" id="IPR010908">
    <property type="entry name" value="Longin_dom"/>
</dbReference>
<keyword evidence="5 10" id="KW-1133">Transmembrane helix</keyword>
<dbReference type="Gene3D" id="1.20.5.110">
    <property type="match status" value="1"/>
</dbReference>
<reference evidence="13 14" key="1">
    <citation type="submission" date="2016-07" db="EMBL/GenBank/DDBJ databases">
        <title>Pervasive Adenine N6-methylation of Active Genes in Fungi.</title>
        <authorList>
            <consortium name="DOE Joint Genome Institute"/>
            <person name="Mondo S.J."/>
            <person name="Dannebaum R.O."/>
            <person name="Kuo R.C."/>
            <person name="Labutti K."/>
            <person name="Haridas S."/>
            <person name="Kuo A."/>
            <person name="Salamov A."/>
            <person name="Ahrendt S.R."/>
            <person name="Lipzen A."/>
            <person name="Sullivan W."/>
            <person name="Andreopoulos W.B."/>
            <person name="Clum A."/>
            <person name="Lindquist E."/>
            <person name="Daum C."/>
            <person name="Ramamoorthy G.K."/>
            <person name="Gryganskyi A."/>
            <person name="Culley D."/>
            <person name="Magnuson J.K."/>
            <person name="James T.Y."/>
            <person name="O'Malley M.A."/>
            <person name="Stajich J.E."/>
            <person name="Spatafora J.W."/>
            <person name="Visel A."/>
            <person name="Grigoriev I.V."/>
        </authorList>
    </citation>
    <scope>NUCLEOTIDE SEQUENCE [LARGE SCALE GENOMIC DNA]</scope>
    <source>
        <strain evidence="13 14">CBS 931.73</strain>
    </source>
</reference>
<name>A0A1Y1ZCW5_9FUNG</name>
<dbReference type="EMBL" id="MCFE01000003">
    <property type="protein sequence ID" value="ORY08132.1"/>
    <property type="molecule type" value="Genomic_DNA"/>
</dbReference>
<organism evidence="13 14">
    <name type="scientific">Basidiobolus meristosporus CBS 931.73</name>
    <dbReference type="NCBI Taxonomy" id="1314790"/>
    <lineage>
        <taxon>Eukaryota</taxon>
        <taxon>Fungi</taxon>
        <taxon>Fungi incertae sedis</taxon>
        <taxon>Zoopagomycota</taxon>
        <taxon>Entomophthoromycotina</taxon>
        <taxon>Basidiobolomycetes</taxon>
        <taxon>Basidiobolales</taxon>
        <taxon>Basidiobolaceae</taxon>
        <taxon>Basidiobolus</taxon>
    </lineage>
</organism>
<keyword evidence="6 10" id="KW-0472">Membrane</keyword>
<dbReference type="CDD" id="cd15843">
    <property type="entry name" value="R-SNARE"/>
    <property type="match status" value="1"/>
</dbReference>
<dbReference type="PROSITE" id="PS50859">
    <property type="entry name" value="LONGIN"/>
    <property type="match status" value="1"/>
</dbReference>
<evidence type="ECO:0000256" key="4">
    <source>
        <dbReference type="ARBA" id="ARBA00022927"/>
    </source>
</evidence>
<dbReference type="FunFam" id="1.20.5.110:FF:000004">
    <property type="entry name" value="Vesicle-associated membrane protein 7"/>
    <property type="match status" value="1"/>
</dbReference>
<evidence type="ECO:0000256" key="3">
    <source>
        <dbReference type="ARBA" id="ARBA00022692"/>
    </source>
</evidence>
<dbReference type="FunFam" id="3.30.450.50:FF:000015">
    <property type="entry name" value="Synaptobrevin 2 isoform 1"/>
    <property type="match status" value="1"/>
</dbReference>
<proteinExistence type="inferred from homology"/>
<gene>
    <name evidence="13" type="ORF">K493DRAFT_309933</name>
</gene>
<keyword evidence="9" id="KW-0175">Coiled coil</keyword>
<dbReference type="SUPFAM" id="SSF58038">
    <property type="entry name" value="SNARE fusion complex"/>
    <property type="match status" value="1"/>
</dbReference>
<comment type="similarity">
    <text evidence="1">Belongs to the synaptobrevin family.</text>
</comment>
<dbReference type="PROSITE" id="PS50892">
    <property type="entry name" value="V_SNARE"/>
    <property type="match status" value="1"/>
</dbReference>
<keyword evidence="14" id="KW-1185">Reference proteome</keyword>
<evidence type="ECO:0000256" key="2">
    <source>
        <dbReference type="ARBA" id="ARBA00022448"/>
    </source>
</evidence>
<evidence type="ECO:0000259" key="12">
    <source>
        <dbReference type="PROSITE" id="PS50892"/>
    </source>
</evidence>
<keyword evidence="4" id="KW-0653">Protein transport</keyword>
<dbReference type="GO" id="GO:0005737">
    <property type="term" value="C:cytoplasm"/>
    <property type="evidence" value="ECO:0007669"/>
    <property type="project" value="UniProtKB-ARBA"/>
</dbReference>
<evidence type="ECO:0000256" key="1">
    <source>
        <dbReference type="ARBA" id="ARBA00008025"/>
    </source>
</evidence>
<comment type="caution">
    <text evidence="13">The sequence shown here is derived from an EMBL/GenBank/DDBJ whole genome shotgun (WGS) entry which is preliminary data.</text>
</comment>
<accession>A0A1Y1ZCW5</accession>
<dbReference type="PROSITE" id="PS00417">
    <property type="entry name" value="SYNAPTOBREVIN"/>
    <property type="match status" value="1"/>
</dbReference>
<keyword evidence="2" id="KW-0813">Transport</keyword>
<dbReference type="PANTHER" id="PTHR21136">
    <property type="entry name" value="SNARE PROTEINS"/>
    <property type="match status" value="1"/>
</dbReference>
<dbReference type="AlphaFoldDB" id="A0A1Y1ZCW5"/>
<evidence type="ECO:0000256" key="8">
    <source>
        <dbReference type="ARBA" id="ARBA00046280"/>
    </source>
</evidence>
<dbReference type="Pfam" id="PF13774">
    <property type="entry name" value="Longin"/>
    <property type="match status" value="1"/>
</dbReference>
<dbReference type="GO" id="GO:0016020">
    <property type="term" value="C:membrane"/>
    <property type="evidence" value="ECO:0007669"/>
    <property type="project" value="InterPro"/>
</dbReference>
<dbReference type="GO" id="GO:0012505">
    <property type="term" value="C:endomembrane system"/>
    <property type="evidence" value="ECO:0007669"/>
    <property type="project" value="UniProtKB-SubCell"/>
</dbReference>
<keyword evidence="3 10" id="KW-0812">Transmembrane</keyword>
<feature type="transmembrane region" description="Helical" evidence="10">
    <location>
        <begin position="189"/>
        <end position="214"/>
    </location>
</feature>
<dbReference type="Gene3D" id="3.30.450.50">
    <property type="entry name" value="Longin domain"/>
    <property type="match status" value="1"/>
</dbReference>
<protein>
    <recommendedName>
        <fullName evidence="7">Synaptobrevin homolog YKT6</fullName>
    </recommendedName>
</protein>
<evidence type="ECO:0000313" key="13">
    <source>
        <dbReference type="EMBL" id="ORY08132.1"/>
    </source>
</evidence>
<evidence type="ECO:0000313" key="14">
    <source>
        <dbReference type="Proteomes" id="UP000193498"/>
    </source>
</evidence>
<evidence type="ECO:0000256" key="10">
    <source>
        <dbReference type="SAM" id="Phobius"/>
    </source>
</evidence>
<dbReference type="PANTHER" id="PTHR21136:SF168">
    <property type="entry name" value="VESICLE-ASSOCIATED MEMBRANE PROTEIN 9"/>
    <property type="match status" value="1"/>
</dbReference>
<comment type="subcellular location">
    <subcellularLocation>
        <location evidence="8">Endomembrane system</location>
        <topology evidence="8">Single-pass type IV membrane protein</topology>
    </subcellularLocation>
</comment>
<evidence type="ECO:0000256" key="6">
    <source>
        <dbReference type="ARBA" id="ARBA00023136"/>
    </source>
</evidence>
<dbReference type="PRINTS" id="PR00219">
    <property type="entry name" value="SYNAPTOBREVN"/>
</dbReference>
<dbReference type="SMART" id="SM01270">
    <property type="entry name" value="Longin"/>
    <property type="match status" value="1"/>
</dbReference>
<dbReference type="InterPro" id="IPR051097">
    <property type="entry name" value="Synaptobrevin-like_transport"/>
</dbReference>
<dbReference type="SUPFAM" id="SSF64356">
    <property type="entry name" value="SNARE-like"/>
    <property type="match status" value="1"/>
</dbReference>
<dbReference type="InterPro" id="IPR001388">
    <property type="entry name" value="Synaptobrevin-like"/>
</dbReference>
<feature type="domain" description="Longin" evidence="11">
    <location>
        <begin position="7"/>
        <end position="110"/>
    </location>
</feature>
<dbReference type="GO" id="GO:0015031">
    <property type="term" value="P:protein transport"/>
    <property type="evidence" value="ECO:0007669"/>
    <property type="project" value="UniProtKB-KW"/>
</dbReference>
<dbReference type="STRING" id="1314790.A0A1Y1ZCW5"/>
<dbReference type="InterPro" id="IPR042855">
    <property type="entry name" value="V_SNARE_CC"/>
</dbReference>
<dbReference type="CDD" id="cd14824">
    <property type="entry name" value="Longin"/>
    <property type="match status" value="1"/>
</dbReference>
<sequence>MALIYGLVARGSTILAEHANSSGNFTSVTQHILEKIPPNNSKLTYVYDRYLFHYVCQDGIVYMCMADDSFGRRVPFAFLEDMKTRFLSNYTVDKARTAPAYGMNEFSRTIAKQMEFFSHNPNADRVKQVQGEIEQVKDVMVQNIERVLERGERIDLLVDKTDTLNQSAFAFRKRSTALKRSMWWKNTRLMVILGLVILMIIYFFISSICGFPGWQSCRGGN</sequence>
<dbReference type="Pfam" id="PF00957">
    <property type="entry name" value="Synaptobrevin"/>
    <property type="match status" value="1"/>
</dbReference>
<dbReference type="InParanoid" id="A0A1Y1ZCW5"/>
<evidence type="ECO:0000256" key="5">
    <source>
        <dbReference type="ARBA" id="ARBA00022989"/>
    </source>
</evidence>
<dbReference type="OrthoDB" id="248747at2759"/>
<evidence type="ECO:0000256" key="9">
    <source>
        <dbReference type="PROSITE-ProRule" id="PRU00290"/>
    </source>
</evidence>
<feature type="domain" description="V-SNARE coiled-coil homology" evidence="12">
    <location>
        <begin position="125"/>
        <end position="185"/>
    </location>
</feature>
<evidence type="ECO:0000256" key="7">
    <source>
        <dbReference type="ARBA" id="ARBA00026133"/>
    </source>
</evidence>
<evidence type="ECO:0000259" key="11">
    <source>
        <dbReference type="PROSITE" id="PS50859"/>
    </source>
</evidence>
<dbReference type="Proteomes" id="UP000193498">
    <property type="component" value="Unassembled WGS sequence"/>
</dbReference>
<dbReference type="GO" id="GO:0016192">
    <property type="term" value="P:vesicle-mediated transport"/>
    <property type="evidence" value="ECO:0007669"/>
    <property type="project" value="InterPro"/>
</dbReference>